<organism evidence="2">
    <name type="scientific">Percolomonas cosmopolitus</name>
    <dbReference type="NCBI Taxonomy" id="63605"/>
    <lineage>
        <taxon>Eukaryota</taxon>
        <taxon>Discoba</taxon>
        <taxon>Heterolobosea</taxon>
        <taxon>Tetramitia</taxon>
        <taxon>Eutetramitia</taxon>
        <taxon>Percolomonadidae</taxon>
        <taxon>Percolomonas</taxon>
    </lineage>
</organism>
<gene>
    <name evidence="2" type="ORF">PCOS0759_LOCUS8729</name>
</gene>
<protein>
    <submittedName>
        <fullName evidence="2">Uncharacterized protein</fullName>
    </submittedName>
</protein>
<feature type="compositionally biased region" description="Polar residues" evidence="1">
    <location>
        <begin position="201"/>
        <end position="213"/>
    </location>
</feature>
<evidence type="ECO:0000313" key="2">
    <source>
        <dbReference type="EMBL" id="CAD9085475.1"/>
    </source>
</evidence>
<accession>A0A7S1KTZ2</accession>
<sequence length="406" mass="45684">MPSLDHLTSKEPSYLQPQPPWRSKYLPHHCRHIVCRHFTAASYQAREKRCMFRFEKERALHEEKEHGCDRNCDICKRQRKLRAQRSIRQQEREEHRLSVNTAGGRKTRPHSAVMVRSGIASLAEYSPTGGSPMSGRTFNSTSLRQSIGGIKSEYPLDQLRELLDLNEEDCQQEHAIQGTQRDHKTRSRPASALPSHRRFQTLKQQSRSASATLGSGVAISKKRPMSATLAKSSYLRRKSYQIDSTSLPIASRRNSSQSSVSQSEGAQQNLDALSEREVNTIHHHRPSRPNTPNRSSNNLHQTGSSGFSLKSSQGAPNTPKRPLTACSRYRLRVRSEMGTNFPTAPSYVSSYSASVDPVVQDFRTRDKVIAKLEKSENEVPLTRRGSWCDFALNTAQSATSASLMLS</sequence>
<feature type="region of interest" description="Disordered" evidence="1">
    <location>
        <begin position="172"/>
        <end position="226"/>
    </location>
</feature>
<proteinExistence type="predicted"/>
<feature type="compositionally biased region" description="Low complexity" evidence="1">
    <location>
        <begin position="288"/>
        <end position="297"/>
    </location>
</feature>
<feature type="region of interest" description="Disordered" evidence="1">
    <location>
        <begin position="246"/>
        <end position="324"/>
    </location>
</feature>
<name>A0A7S1KTZ2_9EUKA</name>
<dbReference type="EMBL" id="HBGD01010615">
    <property type="protein sequence ID" value="CAD9085475.1"/>
    <property type="molecule type" value="Transcribed_RNA"/>
</dbReference>
<evidence type="ECO:0000256" key="1">
    <source>
        <dbReference type="SAM" id="MobiDB-lite"/>
    </source>
</evidence>
<feature type="compositionally biased region" description="Low complexity" evidence="1">
    <location>
        <begin position="251"/>
        <end position="263"/>
    </location>
</feature>
<dbReference type="AlphaFoldDB" id="A0A7S1KTZ2"/>
<reference evidence="2" key="1">
    <citation type="submission" date="2021-01" db="EMBL/GenBank/DDBJ databases">
        <authorList>
            <person name="Corre E."/>
            <person name="Pelletier E."/>
            <person name="Niang G."/>
            <person name="Scheremetjew M."/>
            <person name="Finn R."/>
            <person name="Kale V."/>
            <person name="Holt S."/>
            <person name="Cochrane G."/>
            <person name="Meng A."/>
            <person name="Brown T."/>
            <person name="Cohen L."/>
        </authorList>
    </citation>
    <scope>NUCLEOTIDE SEQUENCE</scope>
    <source>
        <strain evidence="2">WS</strain>
    </source>
</reference>
<feature type="compositionally biased region" description="Polar residues" evidence="1">
    <location>
        <begin position="298"/>
        <end position="316"/>
    </location>
</feature>